<protein>
    <submittedName>
        <fullName evidence="2">Uncharacterized protein</fullName>
    </submittedName>
</protein>
<feature type="transmembrane region" description="Helical" evidence="1">
    <location>
        <begin position="54"/>
        <end position="73"/>
    </location>
</feature>
<feature type="transmembrane region" description="Helical" evidence="1">
    <location>
        <begin position="394"/>
        <end position="419"/>
    </location>
</feature>
<keyword evidence="1" id="KW-0472">Membrane</keyword>
<dbReference type="EMBL" id="DXGD01000261">
    <property type="protein sequence ID" value="HIW99884.1"/>
    <property type="molecule type" value="Genomic_DNA"/>
</dbReference>
<feature type="transmembrane region" description="Helical" evidence="1">
    <location>
        <begin position="218"/>
        <end position="239"/>
    </location>
</feature>
<feature type="transmembrane region" description="Helical" evidence="1">
    <location>
        <begin position="426"/>
        <end position="445"/>
    </location>
</feature>
<keyword evidence="1" id="KW-1133">Transmembrane helix</keyword>
<evidence type="ECO:0000313" key="2">
    <source>
        <dbReference type="EMBL" id="HIW99884.1"/>
    </source>
</evidence>
<sequence>MRILGQRPVLLVLLVVSAVVYSYDIRTAIVTEAKTSHLALNTWDLTVGIATNQYYGYFVLTPAWVLITAVEATRSRESLRVLRYGALRRAAGAFTARVLSAAALLILLTGVAPAVAVSMGLPWGWAASDFAMAHTDRAPLLAHAEPAVIQVTEYVVRVMLLCCMAAALWILRAVIVHRGAYALTCAVLAIMPMTVEGITGGGVTRATSVSGASGLWDMLATAATWAVIYGGLVAAIRCAPALTFRRAAARLPVPSTLALTGITLIAAGAVWSRTNGSPEGFHLSVAAALTGGTSYGFTVTEYMVFMFVLLGPAVVIVLRLSRSTLPLMPYRAMRYGALSGTVREMLLETARAVARWWAATVAALAALFVVLLAVSGESVRFPDTATDRSELLRWAWQFGPNALLQIYLYALILLVMVVIWGSDRGVLLGALLLIAVSVPALWANYILPVAGGMGGTFFDPGMPSVAYSAVLLTVWALLGTLTVLWLARHRREVYLT</sequence>
<feature type="transmembrane region" description="Helical" evidence="1">
    <location>
        <begin position="302"/>
        <end position="321"/>
    </location>
</feature>
<accession>A0A9D1UT20</accession>
<gene>
    <name evidence="2" type="ORF">H9871_07040</name>
</gene>
<dbReference type="Proteomes" id="UP000824151">
    <property type="component" value="Unassembled WGS sequence"/>
</dbReference>
<evidence type="ECO:0000256" key="1">
    <source>
        <dbReference type="SAM" id="Phobius"/>
    </source>
</evidence>
<evidence type="ECO:0000313" key="3">
    <source>
        <dbReference type="Proteomes" id="UP000824151"/>
    </source>
</evidence>
<feature type="transmembrane region" description="Helical" evidence="1">
    <location>
        <begin position="465"/>
        <end position="487"/>
    </location>
</feature>
<feature type="transmembrane region" description="Helical" evidence="1">
    <location>
        <begin position="94"/>
        <end position="116"/>
    </location>
</feature>
<feature type="transmembrane region" description="Helical" evidence="1">
    <location>
        <begin position="180"/>
        <end position="198"/>
    </location>
</feature>
<name>A0A9D1UT20_9MICC</name>
<reference evidence="2" key="2">
    <citation type="submission" date="2021-04" db="EMBL/GenBank/DDBJ databases">
        <authorList>
            <person name="Gilroy R."/>
        </authorList>
    </citation>
    <scope>NUCLEOTIDE SEQUENCE</scope>
    <source>
        <strain evidence="2">ChiHejej3B27-3195</strain>
    </source>
</reference>
<proteinExistence type="predicted"/>
<feature type="transmembrane region" description="Helical" evidence="1">
    <location>
        <begin position="353"/>
        <end position="374"/>
    </location>
</feature>
<feature type="transmembrane region" description="Helical" evidence="1">
    <location>
        <begin position="154"/>
        <end position="171"/>
    </location>
</feature>
<feature type="transmembrane region" description="Helical" evidence="1">
    <location>
        <begin position="251"/>
        <end position="271"/>
    </location>
</feature>
<dbReference type="AlphaFoldDB" id="A0A9D1UT20"/>
<organism evidence="2 3">
    <name type="scientific">Candidatus Nesterenkonia stercoripullorum</name>
    <dbReference type="NCBI Taxonomy" id="2838701"/>
    <lineage>
        <taxon>Bacteria</taxon>
        <taxon>Bacillati</taxon>
        <taxon>Actinomycetota</taxon>
        <taxon>Actinomycetes</taxon>
        <taxon>Micrococcales</taxon>
        <taxon>Micrococcaceae</taxon>
        <taxon>Nesterenkonia</taxon>
    </lineage>
</organism>
<keyword evidence="1" id="KW-0812">Transmembrane</keyword>
<reference evidence="2" key="1">
    <citation type="journal article" date="2021" name="PeerJ">
        <title>Extensive microbial diversity within the chicken gut microbiome revealed by metagenomics and culture.</title>
        <authorList>
            <person name="Gilroy R."/>
            <person name="Ravi A."/>
            <person name="Getino M."/>
            <person name="Pursley I."/>
            <person name="Horton D.L."/>
            <person name="Alikhan N.F."/>
            <person name="Baker D."/>
            <person name="Gharbi K."/>
            <person name="Hall N."/>
            <person name="Watson M."/>
            <person name="Adriaenssens E.M."/>
            <person name="Foster-Nyarko E."/>
            <person name="Jarju S."/>
            <person name="Secka A."/>
            <person name="Antonio M."/>
            <person name="Oren A."/>
            <person name="Chaudhuri R.R."/>
            <person name="La Ragione R."/>
            <person name="Hildebrand F."/>
            <person name="Pallen M.J."/>
        </authorList>
    </citation>
    <scope>NUCLEOTIDE SEQUENCE</scope>
    <source>
        <strain evidence="2">ChiHejej3B27-3195</strain>
    </source>
</reference>
<comment type="caution">
    <text evidence="2">The sequence shown here is derived from an EMBL/GenBank/DDBJ whole genome shotgun (WGS) entry which is preliminary data.</text>
</comment>